<evidence type="ECO:0000256" key="4">
    <source>
        <dbReference type="ARBA" id="ARBA00023136"/>
    </source>
</evidence>
<dbReference type="Proteomes" id="UP001321473">
    <property type="component" value="Unassembled WGS sequence"/>
</dbReference>
<dbReference type="InterPro" id="IPR013525">
    <property type="entry name" value="ABC2_TM"/>
</dbReference>
<dbReference type="SUPFAM" id="SSF52540">
    <property type="entry name" value="P-loop containing nucleoside triphosphate hydrolases"/>
    <property type="match status" value="1"/>
</dbReference>
<sequence length="585" mass="66162">MLWYNGQIQHTALLTMSAYNDARLRNVTAVADAQFTFDVTAPPRAKVRSGVIRATGAESDDESEHIRSQNTYRVLLPKVLRSVFFPLVSSFMCSNFVLFPIAERALQVRAKCSDFVFFRIVQRALHVRVKCSDFVLFPIAERALQVKQLHLLTGMSILLYWTLNFIFDFLFYMGTALMVLPPLAYFEELSGTDFRLIFVLNLLHGYAALPFIYIASFLFDNPGYGFTALSILMFVIASVGCLGEVFMEHYASQVNSVFVSAVIGTARQVVRLLPSCSYSRGMTKILQLASENRVCQIGGAELESQCTSTVAEAKLSIQRCCDHIGSPDRTEYVINPFDVHPYSAFYEVVTLSVEGAVLFVVLLFIERWVRKFQRNLGYCPQRDGLLDMLTGVETLTLFIRLRGIEMTQAYMAALLEIFRLEEIAEQQVGKYSLSDVEFLCNRIAILNDGRLQCLGTLTQLKEKFGKGYAITVKTFPDRKQDVVYQRDVAREVVKNFSQAELVYTYEGVLEFRMSRVRMPWSEMFTKMAKIKKRFKLLDFFISDTSLEQIFRSVTRKEAIESAAAAAAQAPQVPVAGHTIATTLGI</sequence>
<organism evidence="7 8">
    <name type="scientific">Amblyomma americanum</name>
    <name type="common">Lone star tick</name>
    <dbReference type="NCBI Taxonomy" id="6943"/>
    <lineage>
        <taxon>Eukaryota</taxon>
        <taxon>Metazoa</taxon>
        <taxon>Ecdysozoa</taxon>
        <taxon>Arthropoda</taxon>
        <taxon>Chelicerata</taxon>
        <taxon>Arachnida</taxon>
        <taxon>Acari</taxon>
        <taxon>Parasitiformes</taxon>
        <taxon>Ixodida</taxon>
        <taxon>Ixodoidea</taxon>
        <taxon>Ixodidae</taxon>
        <taxon>Amblyomminae</taxon>
        <taxon>Amblyomma</taxon>
    </lineage>
</organism>
<keyword evidence="3 5" id="KW-1133">Transmembrane helix</keyword>
<accession>A0AAQ4DJ09</accession>
<dbReference type="GO" id="GO:0016020">
    <property type="term" value="C:membrane"/>
    <property type="evidence" value="ECO:0007669"/>
    <property type="project" value="UniProtKB-SubCell"/>
</dbReference>
<name>A0AAQ4DJ09_AMBAM</name>
<evidence type="ECO:0000256" key="1">
    <source>
        <dbReference type="ARBA" id="ARBA00004141"/>
    </source>
</evidence>
<dbReference type="EMBL" id="JARKHS020030092">
    <property type="protein sequence ID" value="KAK8762449.1"/>
    <property type="molecule type" value="Genomic_DNA"/>
</dbReference>
<dbReference type="InterPro" id="IPR027417">
    <property type="entry name" value="P-loop_NTPase"/>
</dbReference>
<comment type="caution">
    <text evidence="7">The sequence shown here is derived from an EMBL/GenBank/DDBJ whole genome shotgun (WGS) entry which is preliminary data.</text>
</comment>
<gene>
    <name evidence="7" type="ORF">V5799_026285</name>
</gene>
<keyword evidence="8" id="KW-1185">Reference proteome</keyword>
<dbReference type="Pfam" id="PF12698">
    <property type="entry name" value="ABC2_membrane_3"/>
    <property type="match status" value="1"/>
</dbReference>
<feature type="transmembrane region" description="Helical" evidence="5">
    <location>
        <begin position="157"/>
        <end position="184"/>
    </location>
</feature>
<evidence type="ECO:0000256" key="3">
    <source>
        <dbReference type="ARBA" id="ARBA00022989"/>
    </source>
</evidence>
<evidence type="ECO:0000313" key="8">
    <source>
        <dbReference type="Proteomes" id="UP001321473"/>
    </source>
</evidence>
<comment type="subcellular location">
    <subcellularLocation>
        <location evidence="1">Membrane</location>
        <topology evidence="1">Multi-pass membrane protein</topology>
    </subcellularLocation>
</comment>
<evidence type="ECO:0000256" key="2">
    <source>
        <dbReference type="ARBA" id="ARBA00022692"/>
    </source>
</evidence>
<feature type="transmembrane region" description="Helical" evidence="5">
    <location>
        <begin position="226"/>
        <end position="247"/>
    </location>
</feature>
<feature type="transmembrane region" description="Helical" evidence="5">
    <location>
        <begin position="196"/>
        <end position="219"/>
    </location>
</feature>
<keyword evidence="2 5" id="KW-0812">Transmembrane</keyword>
<dbReference type="GO" id="GO:0005319">
    <property type="term" value="F:lipid transporter activity"/>
    <property type="evidence" value="ECO:0007669"/>
    <property type="project" value="TreeGrafter"/>
</dbReference>
<dbReference type="GO" id="GO:0140359">
    <property type="term" value="F:ABC-type transporter activity"/>
    <property type="evidence" value="ECO:0007669"/>
    <property type="project" value="InterPro"/>
</dbReference>
<reference evidence="7 8" key="1">
    <citation type="journal article" date="2023" name="Arcadia Sci">
        <title>De novo assembly of a long-read Amblyomma americanum tick genome.</title>
        <authorList>
            <person name="Chou S."/>
            <person name="Poskanzer K.E."/>
            <person name="Rollins M."/>
            <person name="Thuy-Boun P.S."/>
        </authorList>
    </citation>
    <scope>NUCLEOTIDE SEQUENCE [LARGE SCALE GENOMIC DNA]</scope>
    <source>
        <strain evidence="7">F_SG_1</strain>
        <tissue evidence="7">Salivary glands</tissue>
    </source>
</reference>
<dbReference type="PANTHER" id="PTHR19229:SF250">
    <property type="entry name" value="ABC TRANSPORTER DOMAIN-CONTAINING PROTEIN-RELATED"/>
    <property type="match status" value="1"/>
</dbReference>
<feature type="domain" description="ABC-2 type transporter transmembrane" evidence="6">
    <location>
        <begin position="139"/>
        <end position="287"/>
    </location>
</feature>
<feature type="transmembrane region" description="Helical" evidence="5">
    <location>
        <begin position="83"/>
        <end position="102"/>
    </location>
</feature>
<protein>
    <recommendedName>
        <fullName evidence="6">ABC-2 type transporter transmembrane domain-containing protein</fullName>
    </recommendedName>
</protein>
<feature type="transmembrane region" description="Helical" evidence="5">
    <location>
        <begin position="344"/>
        <end position="365"/>
    </location>
</feature>
<evidence type="ECO:0000256" key="5">
    <source>
        <dbReference type="SAM" id="Phobius"/>
    </source>
</evidence>
<dbReference type="InterPro" id="IPR026082">
    <property type="entry name" value="ABCA"/>
</dbReference>
<evidence type="ECO:0000313" key="7">
    <source>
        <dbReference type="EMBL" id="KAK8762449.1"/>
    </source>
</evidence>
<dbReference type="AlphaFoldDB" id="A0AAQ4DJ09"/>
<dbReference type="PANTHER" id="PTHR19229">
    <property type="entry name" value="ATP-BINDING CASSETTE TRANSPORTER SUBFAMILY A ABCA"/>
    <property type="match status" value="1"/>
</dbReference>
<proteinExistence type="predicted"/>
<evidence type="ECO:0000259" key="6">
    <source>
        <dbReference type="Pfam" id="PF12698"/>
    </source>
</evidence>
<keyword evidence="4 5" id="KW-0472">Membrane</keyword>